<feature type="transmembrane region" description="Helical" evidence="3">
    <location>
        <begin position="27"/>
        <end position="53"/>
    </location>
</feature>
<organism evidence="5 6">
    <name type="scientific">Hymenobacter tibetensis</name>
    <dbReference type="NCBI Taxonomy" id="497967"/>
    <lineage>
        <taxon>Bacteria</taxon>
        <taxon>Pseudomonadati</taxon>
        <taxon>Bacteroidota</taxon>
        <taxon>Cytophagia</taxon>
        <taxon>Cytophagales</taxon>
        <taxon>Hymenobacteraceae</taxon>
        <taxon>Hymenobacter</taxon>
    </lineage>
</organism>
<dbReference type="InterPro" id="IPR052173">
    <property type="entry name" value="Beta-lactam_resp_regulator"/>
</dbReference>
<dbReference type="RefSeq" id="WP_243795008.1">
    <property type="nucleotide sequence ID" value="NZ_CP094669.1"/>
</dbReference>
<comment type="subcellular location">
    <subcellularLocation>
        <location evidence="1">Membrane</location>
    </subcellularLocation>
</comment>
<gene>
    <name evidence="5" type="ORF">MTX78_13425</name>
</gene>
<keyword evidence="3" id="KW-1133">Transmembrane helix</keyword>
<dbReference type="Pfam" id="PF07244">
    <property type="entry name" value="POTRA"/>
    <property type="match status" value="2"/>
</dbReference>
<protein>
    <submittedName>
        <fullName evidence="5">DUF4157 domain-containing protein</fullName>
    </submittedName>
</protein>
<keyword evidence="6" id="KW-1185">Reference proteome</keyword>
<reference evidence="5 6" key="1">
    <citation type="submission" date="2022-03" db="EMBL/GenBank/DDBJ databases">
        <title>Hymenobactersp. isolated from the air.</title>
        <authorList>
            <person name="Won M."/>
            <person name="Kwon S.-W."/>
        </authorList>
    </citation>
    <scope>NUCLEOTIDE SEQUENCE [LARGE SCALE GENOMIC DNA]</scope>
    <source>
        <strain evidence="5 6">KACC 21982</strain>
    </source>
</reference>
<dbReference type="PANTHER" id="PTHR34978:SF3">
    <property type="entry name" value="SLR0241 PROTEIN"/>
    <property type="match status" value="1"/>
</dbReference>
<dbReference type="Proteomes" id="UP000831113">
    <property type="component" value="Chromosome"/>
</dbReference>
<dbReference type="Pfam" id="PF05569">
    <property type="entry name" value="Peptidase_M56"/>
    <property type="match status" value="1"/>
</dbReference>
<evidence type="ECO:0000256" key="2">
    <source>
        <dbReference type="ARBA" id="ARBA00023136"/>
    </source>
</evidence>
<evidence type="ECO:0000256" key="3">
    <source>
        <dbReference type="SAM" id="Phobius"/>
    </source>
</evidence>
<evidence type="ECO:0000256" key="1">
    <source>
        <dbReference type="ARBA" id="ARBA00004370"/>
    </source>
</evidence>
<evidence type="ECO:0000259" key="4">
    <source>
        <dbReference type="PROSITE" id="PS51779"/>
    </source>
</evidence>
<keyword evidence="2 3" id="KW-0472">Membrane</keyword>
<feature type="domain" description="POTRA" evidence="4">
    <location>
        <begin position="314"/>
        <end position="397"/>
    </location>
</feature>
<dbReference type="InterPro" id="IPR008756">
    <property type="entry name" value="Peptidase_M56"/>
</dbReference>
<dbReference type="PANTHER" id="PTHR34978">
    <property type="entry name" value="POSSIBLE SENSOR-TRANSDUCER PROTEIN BLAR"/>
    <property type="match status" value="1"/>
</dbReference>
<dbReference type="PROSITE" id="PS51779">
    <property type="entry name" value="POTRA"/>
    <property type="match status" value="2"/>
</dbReference>
<proteinExistence type="predicted"/>
<dbReference type="EMBL" id="CP094669">
    <property type="protein sequence ID" value="UOG73126.1"/>
    <property type="molecule type" value="Genomic_DNA"/>
</dbReference>
<dbReference type="InterPro" id="IPR034746">
    <property type="entry name" value="POTRA"/>
</dbReference>
<dbReference type="InterPro" id="IPR010827">
    <property type="entry name" value="BamA/TamA_POTRA"/>
</dbReference>
<evidence type="ECO:0000313" key="5">
    <source>
        <dbReference type="EMBL" id="UOG73126.1"/>
    </source>
</evidence>
<keyword evidence="3" id="KW-0812">Transmembrane</keyword>
<name>A0ABY4CSM3_9BACT</name>
<dbReference type="Gene3D" id="3.10.20.310">
    <property type="entry name" value="membrane protein fhac"/>
    <property type="match status" value="2"/>
</dbReference>
<sequence length="479" mass="52608">MSFCLAVFALLYRLLFANLTYFSWNRWYLVASIAVSLGLPLVSFPALTAYLFATPTPDQEPLLLRLNWQQLEAAAASATPPTTPLNGLNWTLAGLLAVYGLGMLHRLQGLVRNLWWLRRLARRHPRTNHGAFWLVELSARQMPAFSFGRNVFLSPLHASLSSAEREQLLQHELVHVRQRHTLDILLLESVSVLLWFNPTIYYLRNQLKAVHEYLADAAVAREAGSVSGYGQLLLKLAAQPFPLSLVHAFSTKQIVQRITMLTTPSSRPMQKLRFLLALPLAAGAWLATACVDSPTPIGAAPSKSPSTTAAATTTSIASITWQGNTVVSTERLNQALDLKPGDAYDSLALEKRLSFSPDGKDVTSLYMDQGYLFFSVAPTVQRQPDGSVALTLKIAEGRRAQLGTITFTGNNKASAESLLEAIPLRSGDTFSRAKLMEAQKNLALLGSFDPNQVGVNPSPAMRPNATTDLVNVEFTLVER</sequence>
<evidence type="ECO:0000313" key="6">
    <source>
        <dbReference type="Proteomes" id="UP000831113"/>
    </source>
</evidence>
<dbReference type="CDD" id="cd07341">
    <property type="entry name" value="M56_BlaR1_MecR1_like"/>
    <property type="match status" value="1"/>
</dbReference>
<accession>A0ABY4CSM3</accession>
<feature type="domain" description="POTRA" evidence="4">
    <location>
        <begin position="400"/>
        <end position="479"/>
    </location>
</feature>